<sequence length="111" mass="12703">MSFAKGILQHNHIRFLMRINNEAKVRRLIKSVVLGTAKIMGYEGLVEARVRRDKKDAAKEAKGKEKRGRKRKSVVLETEASQAEAIEPMAKKTRRSKALEQPWSVPVARMY</sequence>
<keyword evidence="3" id="KW-1185">Reference proteome</keyword>
<gene>
    <name evidence="2" type="ORF">P154DRAFT_574005</name>
</gene>
<proteinExistence type="predicted"/>
<dbReference type="EMBL" id="ML977577">
    <property type="protein sequence ID" value="KAF2002434.1"/>
    <property type="molecule type" value="Genomic_DNA"/>
</dbReference>
<dbReference type="OrthoDB" id="4357141at2759"/>
<evidence type="ECO:0000313" key="2">
    <source>
        <dbReference type="EMBL" id="KAF2002434.1"/>
    </source>
</evidence>
<dbReference type="AlphaFoldDB" id="A0A6A5WNG2"/>
<accession>A0A6A5WNG2</accession>
<organism evidence="2 3">
    <name type="scientific">Amniculicola lignicola CBS 123094</name>
    <dbReference type="NCBI Taxonomy" id="1392246"/>
    <lineage>
        <taxon>Eukaryota</taxon>
        <taxon>Fungi</taxon>
        <taxon>Dikarya</taxon>
        <taxon>Ascomycota</taxon>
        <taxon>Pezizomycotina</taxon>
        <taxon>Dothideomycetes</taxon>
        <taxon>Pleosporomycetidae</taxon>
        <taxon>Pleosporales</taxon>
        <taxon>Amniculicolaceae</taxon>
        <taxon>Amniculicola</taxon>
    </lineage>
</organism>
<dbReference type="Proteomes" id="UP000799779">
    <property type="component" value="Unassembled WGS sequence"/>
</dbReference>
<feature type="compositionally biased region" description="Basic residues" evidence="1">
    <location>
        <begin position="64"/>
        <end position="73"/>
    </location>
</feature>
<feature type="compositionally biased region" description="Basic and acidic residues" evidence="1">
    <location>
        <begin position="52"/>
        <end position="63"/>
    </location>
</feature>
<name>A0A6A5WNG2_9PLEO</name>
<feature type="region of interest" description="Disordered" evidence="1">
    <location>
        <begin position="52"/>
        <end position="111"/>
    </location>
</feature>
<protein>
    <submittedName>
        <fullName evidence="2">Uncharacterized protein</fullName>
    </submittedName>
</protein>
<reference evidence="2" key="1">
    <citation type="journal article" date="2020" name="Stud. Mycol.">
        <title>101 Dothideomycetes genomes: a test case for predicting lifestyles and emergence of pathogens.</title>
        <authorList>
            <person name="Haridas S."/>
            <person name="Albert R."/>
            <person name="Binder M."/>
            <person name="Bloem J."/>
            <person name="Labutti K."/>
            <person name="Salamov A."/>
            <person name="Andreopoulos B."/>
            <person name="Baker S."/>
            <person name="Barry K."/>
            <person name="Bills G."/>
            <person name="Bluhm B."/>
            <person name="Cannon C."/>
            <person name="Castanera R."/>
            <person name="Culley D."/>
            <person name="Daum C."/>
            <person name="Ezra D."/>
            <person name="Gonzalez J."/>
            <person name="Henrissat B."/>
            <person name="Kuo A."/>
            <person name="Liang C."/>
            <person name="Lipzen A."/>
            <person name="Lutzoni F."/>
            <person name="Magnuson J."/>
            <person name="Mondo S."/>
            <person name="Nolan M."/>
            <person name="Ohm R."/>
            <person name="Pangilinan J."/>
            <person name="Park H.-J."/>
            <person name="Ramirez L."/>
            <person name="Alfaro M."/>
            <person name="Sun H."/>
            <person name="Tritt A."/>
            <person name="Yoshinaga Y."/>
            <person name="Zwiers L.-H."/>
            <person name="Turgeon B."/>
            <person name="Goodwin S."/>
            <person name="Spatafora J."/>
            <person name="Crous P."/>
            <person name="Grigoriev I."/>
        </authorList>
    </citation>
    <scope>NUCLEOTIDE SEQUENCE</scope>
    <source>
        <strain evidence="2">CBS 123094</strain>
    </source>
</reference>
<evidence type="ECO:0000313" key="3">
    <source>
        <dbReference type="Proteomes" id="UP000799779"/>
    </source>
</evidence>
<evidence type="ECO:0000256" key="1">
    <source>
        <dbReference type="SAM" id="MobiDB-lite"/>
    </source>
</evidence>